<sequence>MDFLLYLALVPALGVTAQWLAWRTKLPSILLLLLFGVCLGHFVVQPDSLLAQLTGGDETAGPNILFPLVSLSVAIIMFEGGLTLKLSELRESGSSSLRLCTVGALLAFIGNTLAIHFILGFVWHLSFLLGAILVVTGPTVIGPLLRQVKPSRRVASTLKWEGIVIDPIGAVLAVLVYEELVLAQSTPHLAGALKSLLITTAIGVGLGVLGGALLTQALRRYWVPDHLHGVAALSLALLLFALANMVAHESGLIVVTVLGIWLTNQKHFDVEHIIELKENLRTLLIGCLFIVLGSRVQLSDLATIGMPGIGLILALIFIVRPLSVYISLLRSPLNYREQTFIAGLAPRGIVAAAVSSVFALSMESRTDLNIPGADQLATVTFLVIIGTVAVYGIAAAPLARLLKLADESSRGVLIAGADVWVRDFAHELKEAGFPVLLVDTNYNKVSQARMAGLRAECANILNEHAREDLDLSGIGRLLAMTPNDEVNSLALRECRTMFDSSRLYQLTFKSKNMAGRRGLTKNLMGRELFGEGLTFTRLSEMHAAGATLKTTKLTESFTFADFQDKYGEVPTVLCAITSEGALNINTVDAPLVPAAGQTILALVGTTPVPDKHAVKATKKRPESDATESTASDSAQADSGDDGSSDSNGREGAAS</sequence>
<evidence type="ECO:0000256" key="9">
    <source>
        <dbReference type="SAM" id="MobiDB-lite"/>
    </source>
</evidence>
<evidence type="ECO:0000256" key="5">
    <source>
        <dbReference type="ARBA" id="ARBA00022692"/>
    </source>
</evidence>
<feature type="transmembrane region" description="Helical" evidence="10">
    <location>
        <begin position="6"/>
        <end position="22"/>
    </location>
</feature>
<dbReference type="InterPro" id="IPR006153">
    <property type="entry name" value="Cation/H_exchanger_TM"/>
</dbReference>
<feature type="transmembrane region" description="Helical" evidence="10">
    <location>
        <begin position="227"/>
        <end position="245"/>
    </location>
</feature>
<feature type="region of interest" description="Disordered" evidence="9">
    <location>
        <begin position="610"/>
        <end position="654"/>
    </location>
</feature>
<keyword evidence="8 10" id="KW-0472">Membrane</keyword>
<feature type="compositionally biased region" description="Low complexity" evidence="9">
    <location>
        <begin position="626"/>
        <end position="637"/>
    </location>
</feature>
<feature type="transmembrane region" description="Helical" evidence="10">
    <location>
        <begin position="304"/>
        <end position="328"/>
    </location>
</feature>
<feature type="domain" description="Cation/H+ exchanger transmembrane" evidence="11">
    <location>
        <begin position="17"/>
        <end position="399"/>
    </location>
</feature>
<evidence type="ECO:0000256" key="10">
    <source>
        <dbReference type="SAM" id="Phobius"/>
    </source>
</evidence>
<dbReference type="PANTHER" id="PTHR32507">
    <property type="entry name" value="NA(+)/H(+) ANTIPORTER 1"/>
    <property type="match status" value="1"/>
</dbReference>
<comment type="caution">
    <text evidence="13">The sequence shown here is derived from an EMBL/GenBank/DDBJ whole genome shotgun (WGS) entry which is preliminary data.</text>
</comment>
<dbReference type="EMBL" id="JAJKFW010000063">
    <property type="protein sequence ID" value="MCC9645092.1"/>
    <property type="molecule type" value="Genomic_DNA"/>
</dbReference>
<feature type="transmembrane region" description="Helical" evidence="10">
    <location>
        <begin position="157"/>
        <end position="176"/>
    </location>
</feature>
<dbReference type="PANTHER" id="PTHR32507:SF0">
    <property type="entry name" value="NA(+)_H(+) ANTIPORTER 2-RELATED"/>
    <property type="match status" value="1"/>
</dbReference>
<feature type="compositionally biased region" description="Basic and acidic residues" evidence="9">
    <location>
        <begin position="610"/>
        <end position="623"/>
    </location>
</feature>
<reference evidence="13" key="1">
    <citation type="submission" date="2021-11" db="EMBL/GenBank/DDBJ databases">
        <title>Genome sequence.</title>
        <authorList>
            <person name="Sun Q."/>
        </authorList>
    </citation>
    <scope>NUCLEOTIDE SEQUENCE</scope>
    <source>
        <strain evidence="13">JC740</strain>
    </source>
</reference>
<feature type="domain" description="RCK N-terminal" evidence="12">
    <location>
        <begin position="412"/>
        <end position="500"/>
    </location>
</feature>
<feature type="transmembrane region" description="Helical" evidence="10">
    <location>
        <begin position="125"/>
        <end position="145"/>
    </location>
</feature>
<evidence type="ECO:0000256" key="3">
    <source>
        <dbReference type="ARBA" id="ARBA00022449"/>
    </source>
</evidence>
<dbReference type="Pfam" id="PF02254">
    <property type="entry name" value="TrkA_N"/>
    <property type="match status" value="1"/>
</dbReference>
<evidence type="ECO:0000256" key="2">
    <source>
        <dbReference type="ARBA" id="ARBA00022448"/>
    </source>
</evidence>
<gene>
    <name evidence="13" type="ORF">LOC71_22670</name>
</gene>
<evidence type="ECO:0000259" key="11">
    <source>
        <dbReference type="Pfam" id="PF00999"/>
    </source>
</evidence>
<evidence type="ECO:0000259" key="12">
    <source>
        <dbReference type="Pfam" id="PF02254"/>
    </source>
</evidence>
<protein>
    <submittedName>
        <fullName evidence="13">Cation:proton antiporter</fullName>
    </submittedName>
</protein>
<feature type="transmembrane region" description="Helical" evidence="10">
    <location>
        <begin position="340"/>
        <end position="361"/>
    </location>
</feature>
<feature type="transmembrane region" description="Helical" evidence="10">
    <location>
        <begin position="196"/>
        <end position="215"/>
    </location>
</feature>
<dbReference type="Gene3D" id="1.20.1530.20">
    <property type="match status" value="1"/>
</dbReference>
<feature type="transmembrane region" description="Helical" evidence="10">
    <location>
        <begin position="96"/>
        <end position="119"/>
    </location>
</feature>
<evidence type="ECO:0000256" key="4">
    <source>
        <dbReference type="ARBA" id="ARBA00022475"/>
    </source>
</evidence>
<feature type="transmembrane region" description="Helical" evidence="10">
    <location>
        <begin position="64"/>
        <end position="84"/>
    </location>
</feature>
<dbReference type="SUPFAM" id="SSF51735">
    <property type="entry name" value="NAD(P)-binding Rossmann-fold domains"/>
    <property type="match status" value="1"/>
</dbReference>
<feature type="transmembrane region" description="Helical" evidence="10">
    <location>
        <begin position="381"/>
        <end position="402"/>
    </location>
</feature>
<dbReference type="Proteomes" id="UP001430306">
    <property type="component" value="Unassembled WGS sequence"/>
</dbReference>
<proteinExistence type="predicted"/>
<dbReference type="InterPro" id="IPR038770">
    <property type="entry name" value="Na+/solute_symporter_sf"/>
</dbReference>
<organism evidence="13 14">
    <name type="scientific">Rhodopirellula halodulae</name>
    <dbReference type="NCBI Taxonomy" id="2894198"/>
    <lineage>
        <taxon>Bacteria</taxon>
        <taxon>Pseudomonadati</taxon>
        <taxon>Planctomycetota</taxon>
        <taxon>Planctomycetia</taxon>
        <taxon>Pirellulales</taxon>
        <taxon>Pirellulaceae</taxon>
        <taxon>Rhodopirellula</taxon>
    </lineage>
</organism>
<dbReference type="Gene3D" id="3.40.50.720">
    <property type="entry name" value="NAD(P)-binding Rossmann-like Domain"/>
    <property type="match status" value="1"/>
</dbReference>
<keyword evidence="5 10" id="KW-0812">Transmembrane</keyword>
<keyword evidence="6 10" id="KW-1133">Transmembrane helix</keyword>
<keyword evidence="7" id="KW-0406">Ion transport</keyword>
<evidence type="ECO:0000313" key="14">
    <source>
        <dbReference type="Proteomes" id="UP001430306"/>
    </source>
</evidence>
<dbReference type="InterPro" id="IPR036291">
    <property type="entry name" value="NAD(P)-bd_dom_sf"/>
</dbReference>
<keyword evidence="4" id="KW-1003">Cell membrane</keyword>
<evidence type="ECO:0000256" key="8">
    <source>
        <dbReference type="ARBA" id="ARBA00023136"/>
    </source>
</evidence>
<keyword evidence="14" id="KW-1185">Reference proteome</keyword>
<feature type="transmembrane region" description="Helical" evidence="10">
    <location>
        <begin position="29"/>
        <end position="44"/>
    </location>
</feature>
<name>A0ABS8NNG4_9BACT</name>
<evidence type="ECO:0000256" key="7">
    <source>
        <dbReference type="ARBA" id="ARBA00023065"/>
    </source>
</evidence>
<dbReference type="RefSeq" id="WP_230276741.1">
    <property type="nucleotide sequence ID" value="NZ_JAJKFW010000063.1"/>
</dbReference>
<evidence type="ECO:0000256" key="6">
    <source>
        <dbReference type="ARBA" id="ARBA00022989"/>
    </source>
</evidence>
<accession>A0ABS8NNG4</accession>
<evidence type="ECO:0000256" key="1">
    <source>
        <dbReference type="ARBA" id="ARBA00004651"/>
    </source>
</evidence>
<evidence type="ECO:0000313" key="13">
    <source>
        <dbReference type="EMBL" id="MCC9645092.1"/>
    </source>
</evidence>
<keyword evidence="2" id="KW-0813">Transport</keyword>
<comment type="subcellular location">
    <subcellularLocation>
        <location evidence="1">Cell membrane</location>
        <topology evidence="1">Multi-pass membrane protein</topology>
    </subcellularLocation>
</comment>
<dbReference type="Pfam" id="PF00999">
    <property type="entry name" value="Na_H_Exchanger"/>
    <property type="match status" value="1"/>
</dbReference>
<dbReference type="InterPro" id="IPR003148">
    <property type="entry name" value="RCK_N"/>
</dbReference>
<keyword evidence="3" id="KW-0050">Antiport</keyword>